<feature type="domain" description="Beta-lactamase-related" evidence="1">
    <location>
        <begin position="14"/>
        <end position="349"/>
    </location>
</feature>
<dbReference type="PANTHER" id="PTHR43319">
    <property type="entry name" value="BETA-LACTAMASE-RELATED"/>
    <property type="match status" value="1"/>
</dbReference>
<dbReference type="PANTHER" id="PTHR43319:SF3">
    <property type="entry name" value="BETA-LACTAMASE-RELATED DOMAIN-CONTAINING PROTEIN"/>
    <property type="match status" value="1"/>
</dbReference>
<sequence>MQPRGTVEPRFDRVREVFAELLDSGQETGAGLSVWFEGRRVVDLHGGWADTARTRPWQSDTLVHTFSVSKPFAALATLVVLARNDIALDTPVADLWPDYAAAGKAATTLRQVLSHQAGQPTFPATTAGLFDDEELRAALAAAPPEWEPGTAIAEHALTYGHLLDGVVRAVTGRSLGAVWRDDVAGPLRMDAHFGVPESGLARVADLEPAAPESWRFGSDGNPVDRALSVPSDAREVWVLNSERWRRAEFPAIGLHARADALARFFADLPSPDGPVAALLGRELHKEFLAPQVSGRDLFLGYDLTWTLGLQRSDTEIAMGGLGGCVAWVSLRHGYSCAYLTRYLSGPHRMMALEEAIESAF</sequence>
<protein>
    <submittedName>
        <fullName evidence="2">Serine hydrolase domain-containing protein</fullName>
    </submittedName>
</protein>
<accession>A0ABN1CJP8</accession>
<name>A0ABN1CJP8_SACER</name>
<gene>
    <name evidence="2" type="ORF">GCM10009533_19590</name>
</gene>
<dbReference type="GO" id="GO:0016787">
    <property type="term" value="F:hydrolase activity"/>
    <property type="evidence" value="ECO:0007669"/>
    <property type="project" value="UniProtKB-KW"/>
</dbReference>
<evidence type="ECO:0000259" key="1">
    <source>
        <dbReference type="Pfam" id="PF00144"/>
    </source>
</evidence>
<dbReference type="InterPro" id="IPR001466">
    <property type="entry name" value="Beta-lactam-related"/>
</dbReference>
<dbReference type="EMBL" id="BAAAGS010000009">
    <property type="protein sequence ID" value="GAA0520528.1"/>
    <property type="molecule type" value="Genomic_DNA"/>
</dbReference>
<dbReference type="SUPFAM" id="SSF56601">
    <property type="entry name" value="beta-lactamase/transpeptidase-like"/>
    <property type="match status" value="1"/>
</dbReference>
<dbReference type="Pfam" id="PF00144">
    <property type="entry name" value="Beta-lactamase"/>
    <property type="match status" value="1"/>
</dbReference>
<comment type="caution">
    <text evidence="2">The sequence shown here is derived from an EMBL/GenBank/DDBJ whole genome shotgun (WGS) entry which is preliminary data.</text>
</comment>
<proteinExistence type="predicted"/>
<evidence type="ECO:0000313" key="3">
    <source>
        <dbReference type="Proteomes" id="UP001500729"/>
    </source>
</evidence>
<keyword evidence="2" id="KW-0378">Hydrolase</keyword>
<reference evidence="2 3" key="1">
    <citation type="journal article" date="2019" name="Int. J. Syst. Evol. Microbiol.">
        <title>The Global Catalogue of Microorganisms (GCM) 10K type strain sequencing project: providing services to taxonomists for standard genome sequencing and annotation.</title>
        <authorList>
            <consortium name="The Broad Institute Genomics Platform"/>
            <consortium name="The Broad Institute Genome Sequencing Center for Infectious Disease"/>
            <person name="Wu L."/>
            <person name="Ma J."/>
        </authorList>
    </citation>
    <scope>NUCLEOTIDE SEQUENCE [LARGE SCALE GENOMIC DNA]</scope>
    <source>
        <strain evidence="2 3">JCM 10303</strain>
    </source>
</reference>
<dbReference type="Proteomes" id="UP001500729">
    <property type="component" value="Unassembled WGS sequence"/>
</dbReference>
<dbReference type="InterPro" id="IPR012338">
    <property type="entry name" value="Beta-lactam/transpept-like"/>
</dbReference>
<organism evidence="2 3">
    <name type="scientific">Saccharopolyspora erythraea</name>
    <name type="common">Streptomyces erythraeus</name>
    <dbReference type="NCBI Taxonomy" id="1836"/>
    <lineage>
        <taxon>Bacteria</taxon>
        <taxon>Bacillati</taxon>
        <taxon>Actinomycetota</taxon>
        <taxon>Actinomycetes</taxon>
        <taxon>Pseudonocardiales</taxon>
        <taxon>Pseudonocardiaceae</taxon>
        <taxon>Saccharopolyspora</taxon>
    </lineage>
</organism>
<evidence type="ECO:0000313" key="2">
    <source>
        <dbReference type="EMBL" id="GAA0520528.1"/>
    </source>
</evidence>
<dbReference type="RefSeq" id="WP_011874101.1">
    <property type="nucleotide sequence ID" value="NZ_BAAAGS010000009.1"/>
</dbReference>
<dbReference type="InterPro" id="IPR052907">
    <property type="entry name" value="Beta-lactamase/esterase"/>
</dbReference>
<dbReference type="Gene3D" id="3.40.710.10">
    <property type="entry name" value="DD-peptidase/beta-lactamase superfamily"/>
    <property type="match status" value="1"/>
</dbReference>
<keyword evidence="3" id="KW-1185">Reference proteome</keyword>